<accession>A0AAD9L5C5</accession>
<keyword evidence="1" id="KW-0812">Transmembrane</keyword>
<feature type="chain" id="PRO_5042054022" evidence="2">
    <location>
        <begin position="28"/>
        <end position="193"/>
    </location>
</feature>
<sequence>MRGIATCCLYTTYVVFGILTGRGSASADGTDHTEVVKLQQAYVNDVRDARVDARYVDESARTHGFRGAIRPPNAPTRRVRRSALDLDDDQYAWVLYGGLGVLSAIFFLSVVCWCAHWSAWVRSADGLTLFRDHSSPMHLAYPTYDNLAFTAYMEKDLALLGDGVVVNGGYYEKSPNVHTYTGPRVESCGESIV</sequence>
<proteinExistence type="predicted"/>
<evidence type="ECO:0000256" key="1">
    <source>
        <dbReference type="SAM" id="Phobius"/>
    </source>
</evidence>
<dbReference type="EMBL" id="JAODUO010000319">
    <property type="protein sequence ID" value="KAK2183200.1"/>
    <property type="molecule type" value="Genomic_DNA"/>
</dbReference>
<name>A0AAD9L5C5_RIDPI</name>
<feature type="transmembrane region" description="Helical" evidence="1">
    <location>
        <begin position="93"/>
        <end position="115"/>
    </location>
</feature>
<gene>
    <name evidence="3" type="ORF">NP493_320g01026</name>
</gene>
<keyword evidence="2" id="KW-0732">Signal</keyword>
<evidence type="ECO:0000313" key="4">
    <source>
        <dbReference type="Proteomes" id="UP001209878"/>
    </source>
</evidence>
<feature type="signal peptide" evidence="2">
    <location>
        <begin position="1"/>
        <end position="27"/>
    </location>
</feature>
<keyword evidence="4" id="KW-1185">Reference proteome</keyword>
<evidence type="ECO:0000313" key="3">
    <source>
        <dbReference type="EMBL" id="KAK2183200.1"/>
    </source>
</evidence>
<evidence type="ECO:0000256" key="2">
    <source>
        <dbReference type="SAM" id="SignalP"/>
    </source>
</evidence>
<organism evidence="3 4">
    <name type="scientific">Ridgeia piscesae</name>
    <name type="common">Tubeworm</name>
    <dbReference type="NCBI Taxonomy" id="27915"/>
    <lineage>
        <taxon>Eukaryota</taxon>
        <taxon>Metazoa</taxon>
        <taxon>Spiralia</taxon>
        <taxon>Lophotrochozoa</taxon>
        <taxon>Annelida</taxon>
        <taxon>Polychaeta</taxon>
        <taxon>Sedentaria</taxon>
        <taxon>Canalipalpata</taxon>
        <taxon>Sabellida</taxon>
        <taxon>Siboglinidae</taxon>
        <taxon>Ridgeia</taxon>
    </lineage>
</organism>
<reference evidence="3" key="1">
    <citation type="journal article" date="2023" name="Mol. Biol. Evol.">
        <title>Third-Generation Sequencing Reveals the Adaptive Role of the Epigenome in Three Deep-Sea Polychaetes.</title>
        <authorList>
            <person name="Perez M."/>
            <person name="Aroh O."/>
            <person name="Sun Y."/>
            <person name="Lan Y."/>
            <person name="Juniper S.K."/>
            <person name="Young C.R."/>
            <person name="Angers B."/>
            <person name="Qian P.Y."/>
        </authorList>
    </citation>
    <scope>NUCLEOTIDE SEQUENCE</scope>
    <source>
        <strain evidence="3">R07B-5</strain>
    </source>
</reference>
<protein>
    <submittedName>
        <fullName evidence="3">Uncharacterized protein</fullName>
    </submittedName>
</protein>
<dbReference type="AlphaFoldDB" id="A0AAD9L5C5"/>
<comment type="caution">
    <text evidence="3">The sequence shown here is derived from an EMBL/GenBank/DDBJ whole genome shotgun (WGS) entry which is preliminary data.</text>
</comment>
<keyword evidence="1" id="KW-1133">Transmembrane helix</keyword>
<dbReference type="Proteomes" id="UP001209878">
    <property type="component" value="Unassembled WGS sequence"/>
</dbReference>
<keyword evidence="1" id="KW-0472">Membrane</keyword>